<name>A0A7R7EJE4_9FIRM</name>
<protein>
    <submittedName>
        <fullName evidence="2">Uncharacterized protein</fullName>
    </submittedName>
</protein>
<reference evidence="2 3" key="1">
    <citation type="submission" date="2020-11" db="EMBL/GenBank/DDBJ databases">
        <title>Draft genome sequencing of a Lachnospiraceae strain isolated from anoxic soil subjected to BSD treatment.</title>
        <authorList>
            <person name="Uek A."/>
            <person name="Tonouchi A."/>
        </authorList>
    </citation>
    <scope>NUCLEOTIDE SEQUENCE [LARGE SCALE GENOMIC DNA]</scope>
    <source>
        <strain evidence="2 3">TB5</strain>
    </source>
</reference>
<evidence type="ECO:0000313" key="2">
    <source>
        <dbReference type="EMBL" id="BCN29863.1"/>
    </source>
</evidence>
<dbReference type="EMBL" id="AP024169">
    <property type="protein sequence ID" value="BCN29863.1"/>
    <property type="molecule type" value="Genomic_DNA"/>
</dbReference>
<feature type="region of interest" description="Disordered" evidence="1">
    <location>
        <begin position="50"/>
        <end position="77"/>
    </location>
</feature>
<evidence type="ECO:0000313" key="3">
    <source>
        <dbReference type="Proteomes" id="UP000595897"/>
    </source>
</evidence>
<dbReference type="KEGG" id="ahb:bsdtb5_11580"/>
<gene>
    <name evidence="2" type="ORF">bsdtb5_11580</name>
</gene>
<evidence type="ECO:0000256" key="1">
    <source>
        <dbReference type="SAM" id="MobiDB-lite"/>
    </source>
</evidence>
<accession>A0A7R7EJE4</accession>
<dbReference type="AlphaFoldDB" id="A0A7R7EJE4"/>
<dbReference type="Proteomes" id="UP000595897">
    <property type="component" value="Chromosome"/>
</dbReference>
<sequence length="190" mass="21296">MDITNFILNSKSNYEKINYQKEERNSKNGMDTDTEENQFLKILQKRENINKKNDTSEVDSSKNVHTEETNKNPLKKHSDIDAPYAELANQAGVVTYQGVNYQCNGKTDSISIGDMSKEEDVITIPLEEGGFLKVNINNIDSLAASIGMFSPADVKRILFALSTKNKAAKDKMTDQIIKVLEELSKSKGLK</sequence>
<proteinExistence type="predicted"/>
<dbReference type="RefSeq" id="WP_271715119.1">
    <property type="nucleotide sequence ID" value="NZ_AP024169.1"/>
</dbReference>
<organism evidence="2 3">
    <name type="scientific">Anaeromicropila herbilytica</name>
    <dbReference type="NCBI Taxonomy" id="2785025"/>
    <lineage>
        <taxon>Bacteria</taxon>
        <taxon>Bacillati</taxon>
        <taxon>Bacillota</taxon>
        <taxon>Clostridia</taxon>
        <taxon>Lachnospirales</taxon>
        <taxon>Lachnospiraceae</taxon>
        <taxon>Anaeromicropila</taxon>
    </lineage>
</organism>
<keyword evidence="3" id="KW-1185">Reference proteome</keyword>